<protein>
    <recommendedName>
        <fullName evidence="3">Lipoprotein</fullName>
    </recommendedName>
</protein>
<comment type="caution">
    <text evidence="1">The sequence shown here is derived from an EMBL/GenBank/DDBJ whole genome shotgun (WGS) entry which is preliminary data.</text>
</comment>
<dbReference type="Proteomes" id="UP000179252">
    <property type="component" value="Unassembled WGS sequence"/>
</dbReference>
<dbReference type="EMBL" id="MFAU01000055">
    <property type="protein sequence ID" value="OGD83242.1"/>
    <property type="molecule type" value="Genomic_DNA"/>
</dbReference>
<sequence length="134" mass="14294">MVRLILILAISIILSACVPSIGGGGGVSSSDEYMKGRIVKGFPGLPAYPKAEVIESYGNEGSYGASFMSSDDLAKVVKFYNDSIPQIGWEMQAKKQSETNFSFDVKNAQYQGSVIVNTAADGKKTAITIFASPR</sequence>
<evidence type="ECO:0008006" key="3">
    <source>
        <dbReference type="Google" id="ProtNLM"/>
    </source>
</evidence>
<evidence type="ECO:0000313" key="2">
    <source>
        <dbReference type="Proteomes" id="UP000179252"/>
    </source>
</evidence>
<dbReference type="PROSITE" id="PS51257">
    <property type="entry name" value="PROKAR_LIPOPROTEIN"/>
    <property type="match status" value="1"/>
</dbReference>
<evidence type="ECO:0000313" key="1">
    <source>
        <dbReference type="EMBL" id="OGD83242.1"/>
    </source>
</evidence>
<gene>
    <name evidence="1" type="ORF">A2165_00730</name>
</gene>
<organism evidence="1 2">
    <name type="scientific">Candidatus Curtissbacteria bacterium RBG_13_40_7</name>
    <dbReference type="NCBI Taxonomy" id="1797706"/>
    <lineage>
        <taxon>Bacteria</taxon>
        <taxon>Candidatus Curtissiibacteriota</taxon>
    </lineage>
</organism>
<name>A0A1F5FUI1_9BACT</name>
<dbReference type="AlphaFoldDB" id="A0A1F5FUI1"/>
<accession>A0A1F5FUI1</accession>
<proteinExistence type="predicted"/>
<reference evidence="1 2" key="1">
    <citation type="journal article" date="2016" name="Nat. Commun.">
        <title>Thousands of microbial genomes shed light on interconnected biogeochemical processes in an aquifer system.</title>
        <authorList>
            <person name="Anantharaman K."/>
            <person name="Brown C.T."/>
            <person name="Hug L.A."/>
            <person name="Sharon I."/>
            <person name="Castelle C.J."/>
            <person name="Probst A.J."/>
            <person name="Thomas B.C."/>
            <person name="Singh A."/>
            <person name="Wilkins M.J."/>
            <person name="Karaoz U."/>
            <person name="Brodie E.L."/>
            <person name="Williams K.H."/>
            <person name="Hubbard S.S."/>
            <person name="Banfield J.F."/>
        </authorList>
    </citation>
    <scope>NUCLEOTIDE SEQUENCE [LARGE SCALE GENOMIC DNA]</scope>
</reference>